<name>A0A914D3D6_9BILA</name>
<evidence type="ECO:0000256" key="1">
    <source>
        <dbReference type="SAM" id="MobiDB-lite"/>
    </source>
</evidence>
<dbReference type="AlphaFoldDB" id="A0A914D3D6"/>
<keyword evidence="2" id="KW-1185">Reference proteome</keyword>
<reference evidence="3" key="1">
    <citation type="submission" date="2022-11" db="UniProtKB">
        <authorList>
            <consortium name="WormBaseParasite"/>
        </authorList>
    </citation>
    <scope>IDENTIFICATION</scope>
</reference>
<feature type="compositionally biased region" description="Polar residues" evidence="1">
    <location>
        <begin position="78"/>
        <end position="101"/>
    </location>
</feature>
<proteinExistence type="predicted"/>
<protein>
    <submittedName>
        <fullName evidence="3">Uncharacterized protein</fullName>
    </submittedName>
</protein>
<evidence type="ECO:0000313" key="3">
    <source>
        <dbReference type="WBParaSite" id="ACRNAN_scaffold17844.g32321.t1"/>
    </source>
</evidence>
<dbReference type="WBParaSite" id="ACRNAN_scaffold17844.g32321.t1">
    <property type="protein sequence ID" value="ACRNAN_scaffold17844.g32321.t1"/>
    <property type="gene ID" value="ACRNAN_scaffold17844.g32321"/>
</dbReference>
<organism evidence="2 3">
    <name type="scientific">Acrobeloides nanus</name>
    <dbReference type="NCBI Taxonomy" id="290746"/>
    <lineage>
        <taxon>Eukaryota</taxon>
        <taxon>Metazoa</taxon>
        <taxon>Ecdysozoa</taxon>
        <taxon>Nematoda</taxon>
        <taxon>Chromadorea</taxon>
        <taxon>Rhabditida</taxon>
        <taxon>Tylenchina</taxon>
        <taxon>Cephalobomorpha</taxon>
        <taxon>Cephaloboidea</taxon>
        <taxon>Cephalobidae</taxon>
        <taxon>Acrobeloides</taxon>
    </lineage>
</organism>
<sequence>MDLVLKSQQIRKTLISSSESDNSSRLASTQLNISTPIGRAPVLKSPYFSKTSTKGTIRFKKSSFDSSIMSDSVSLSMENATPDTSTLDRSPVSASANGTASQCGSMFKSLELFSDSVKELKDEEENDQPTTDDPLQFIKKLAYRHTGLRRSSTKILFD</sequence>
<feature type="region of interest" description="Disordered" evidence="1">
    <location>
        <begin position="75"/>
        <end position="101"/>
    </location>
</feature>
<dbReference type="Proteomes" id="UP000887540">
    <property type="component" value="Unplaced"/>
</dbReference>
<accession>A0A914D3D6</accession>
<evidence type="ECO:0000313" key="2">
    <source>
        <dbReference type="Proteomes" id="UP000887540"/>
    </source>
</evidence>